<dbReference type="Gene3D" id="3.90.180.10">
    <property type="entry name" value="Medium-chain alcohol dehydrogenases, catalytic domain"/>
    <property type="match status" value="1"/>
</dbReference>
<dbReference type="Proteomes" id="UP001501265">
    <property type="component" value="Unassembled WGS sequence"/>
</dbReference>
<dbReference type="PANTHER" id="PTHR11695:SF294">
    <property type="entry name" value="RETICULON-4-INTERACTING PROTEIN 1, MITOCHONDRIAL"/>
    <property type="match status" value="1"/>
</dbReference>
<evidence type="ECO:0000313" key="2">
    <source>
        <dbReference type="Proteomes" id="UP001501265"/>
    </source>
</evidence>
<reference evidence="2" key="1">
    <citation type="journal article" date="2019" name="Int. J. Syst. Evol. Microbiol.">
        <title>The Global Catalogue of Microorganisms (GCM) 10K type strain sequencing project: providing services to taxonomists for standard genome sequencing and annotation.</title>
        <authorList>
            <consortium name="The Broad Institute Genomics Platform"/>
            <consortium name="The Broad Institute Genome Sequencing Center for Infectious Disease"/>
            <person name="Wu L."/>
            <person name="Ma J."/>
        </authorList>
    </citation>
    <scope>NUCLEOTIDE SEQUENCE [LARGE SCALE GENOMIC DNA]</scope>
    <source>
        <strain evidence="2">JCM 18081</strain>
    </source>
</reference>
<comment type="caution">
    <text evidence="1">The sequence shown here is derived from an EMBL/GenBank/DDBJ whole genome shotgun (WGS) entry which is preliminary data.</text>
</comment>
<dbReference type="Pfam" id="PF13602">
    <property type="entry name" value="ADH_zinc_N_2"/>
    <property type="match status" value="1"/>
</dbReference>
<dbReference type="EMBL" id="BAABIG010000039">
    <property type="protein sequence ID" value="GAA4806217.1"/>
    <property type="molecule type" value="Genomic_DNA"/>
</dbReference>
<organism evidence="1 2">
    <name type="scientific">Streptomyces ziwulingensis</name>
    <dbReference type="NCBI Taxonomy" id="1045501"/>
    <lineage>
        <taxon>Bacteria</taxon>
        <taxon>Bacillati</taxon>
        <taxon>Actinomycetota</taxon>
        <taxon>Actinomycetes</taxon>
        <taxon>Kitasatosporales</taxon>
        <taxon>Streptomycetaceae</taxon>
        <taxon>Streptomyces</taxon>
    </lineage>
</organism>
<dbReference type="InterPro" id="IPR050700">
    <property type="entry name" value="YIM1/Zinc_Alcohol_DH_Fams"/>
</dbReference>
<keyword evidence="2" id="KW-1185">Reference proteome</keyword>
<evidence type="ECO:0000313" key="1">
    <source>
        <dbReference type="EMBL" id="GAA4806217.1"/>
    </source>
</evidence>
<protein>
    <submittedName>
        <fullName evidence="1">Uncharacterized protein</fullName>
    </submittedName>
</protein>
<sequence>MSSFALLKPGAKTVSIAGVPDATTARVDLGAGPLVTAALWAASAKIRREARRRRAGYRYMFMHPSGEDLGLLADLVDKGLLKTVTDRVFPFEQIAEAFAYLEQGHAKGKVVVQM</sequence>
<dbReference type="PANTHER" id="PTHR11695">
    <property type="entry name" value="ALCOHOL DEHYDROGENASE RELATED"/>
    <property type="match status" value="1"/>
</dbReference>
<accession>A0ABP9CCT8</accession>
<proteinExistence type="predicted"/>
<dbReference type="Gene3D" id="3.40.50.720">
    <property type="entry name" value="NAD(P)-binding Rossmann-like Domain"/>
    <property type="match status" value="1"/>
</dbReference>
<gene>
    <name evidence="1" type="ORF">GCM10023220_40160</name>
</gene>
<name>A0ABP9CCT8_9ACTN</name>